<dbReference type="AlphaFoldDB" id="A0A5Q0H4L7"/>
<dbReference type="KEGG" id="ssyi:EKG83_28120"/>
<reference evidence="3" key="1">
    <citation type="journal article" date="2021" name="Curr. Microbiol.">
        <title>Complete genome of nocamycin-producing strain Saccharothrix syringae NRRL B-16468 reveals the biosynthetic potential for secondary metabolites.</title>
        <authorList>
            <person name="Mo X."/>
            <person name="Yang S."/>
        </authorList>
    </citation>
    <scope>NUCLEOTIDE SEQUENCE [LARGE SCALE GENOMIC DNA]</scope>
    <source>
        <strain evidence="3">ATCC 51364 / DSM 43886 / JCM 6844 / KCTC 9398 / NBRC 14523 / NRRL B-16468 / INA 2240</strain>
    </source>
</reference>
<dbReference type="InterPro" id="IPR058502">
    <property type="entry name" value="PLL-like_beta-prop"/>
</dbReference>
<organism evidence="2 3">
    <name type="scientific">Saccharothrix syringae</name>
    <name type="common">Nocardiopsis syringae</name>
    <dbReference type="NCBI Taxonomy" id="103733"/>
    <lineage>
        <taxon>Bacteria</taxon>
        <taxon>Bacillati</taxon>
        <taxon>Actinomycetota</taxon>
        <taxon>Actinomycetes</taxon>
        <taxon>Pseudonocardiales</taxon>
        <taxon>Pseudonocardiaceae</taxon>
        <taxon>Saccharothrix</taxon>
    </lineage>
</organism>
<dbReference type="Pfam" id="PF26607">
    <property type="entry name" value="DUF8189"/>
    <property type="match status" value="1"/>
</dbReference>
<name>A0A5Q0H4L7_SACSY</name>
<protein>
    <recommendedName>
        <fullName evidence="1">PLL-like beta propeller domain-containing protein</fullName>
    </recommendedName>
</protein>
<gene>
    <name evidence="2" type="ORF">EKG83_28120</name>
</gene>
<evidence type="ECO:0000259" key="1">
    <source>
        <dbReference type="Pfam" id="PF26607"/>
    </source>
</evidence>
<proteinExistence type="predicted"/>
<dbReference type="SUPFAM" id="SSF89372">
    <property type="entry name" value="Fucose-specific lectin"/>
    <property type="match status" value="1"/>
</dbReference>
<feature type="domain" description="PLL-like beta propeller" evidence="1">
    <location>
        <begin position="3"/>
        <end position="136"/>
    </location>
</feature>
<dbReference type="Proteomes" id="UP000325787">
    <property type="component" value="Chromosome"/>
</dbReference>
<dbReference type="OrthoDB" id="5198308at2"/>
<dbReference type="Gene3D" id="2.120.10.70">
    <property type="entry name" value="Fucose-specific lectin"/>
    <property type="match status" value="1"/>
</dbReference>
<evidence type="ECO:0000313" key="3">
    <source>
        <dbReference type="Proteomes" id="UP000325787"/>
    </source>
</evidence>
<dbReference type="EMBL" id="CP034550">
    <property type="protein sequence ID" value="QFZ20750.1"/>
    <property type="molecule type" value="Genomic_DNA"/>
</dbReference>
<sequence length="141" mass="15000">MGWTEIPGGALTDLPVTAVADGNGELLAFIVGTDRQIYVNQSKGGDWVGWSSVPGGAKTTQPVAVARDTDGQVIVIHIGQDGHLYEAKLASSKWTAWRLADDEAATSMAAAIATVNNSRFVFHVGKDQRIYTQETVVLTAE</sequence>
<keyword evidence="3" id="KW-1185">Reference proteome</keyword>
<dbReference type="RefSeq" id="WP_033428877.1">
    <property type="nucleotide sequence ID" value="NZ_CP034550.1"/>
</dbReference>
<accession>A0A5Q0H4L7</accession>
<evidence type="ECO:0000313" key="2">
    <source>
        <dbReference type="EMBL" id="QFZ20750.1"/>
    </source>
</evidence>